<gene>
    <name evidence="2" type="ORF">CH341_05540</name>
</gene>
<evidence type="ECO:0000313" key="3">
    <source>
        <dbReference type="Proteomes" id="UP000249130"/>
    </source>
</evidence>
<dbReference type="Proteomes" id="UP000249130">
    <property type="component" value="Unassembled WGS sequence"/>
</dbReference>
<dbReference type="GO" id="GO:0003677">
    <property type="term" value="F:DNA binding"/>
    <property type="evidence" value="ECO:0007669"/>
    <property type="project" value="UniProtKB-KW"/>
</dbReference>
<keyword evidence="3" id="KW-1185">Reference proteome</keyword>
<dbReference type="SUPFAM" id="SSF89447">
    <property type="entry name" value="AbrB/MazE/MraZ-like"/>
    <property type="match status" value="1"/>
</dbReference>
<protein>
    <submittedName>
        <fullName evidence="2">AbrB/MazE/SpoVT family DNA-binding domain-containing protein</fullName>
    </submittedName>
</protein>
<organism evidence="2 3">
    <name type="scientific">Rhodoplanes roseus</name>
    <dbReference type="NCBI Taxonomy" id="29409"/>
    <lineage>
        <taxon>Bacteria</taxon>
        <taxon>Pseudomonadati</taxon>
        <taxon>Pseudomonadota</taxon>
        <taxon>Alphaproteobacteria</taxon>
        <taxon>Hyphomicrobiales</taxon>
        <taxon>Nitrobacteraceae</taxon>
        <taxon>Rhodoplanes</taxon>
    </lineage>
</organism>
<dbReference type="InterPro" id="IPR007159">
    <property type="entry name" value="SpoVT-AbrB_dom"/>
</dbReference>
<dbReference type="EMBL" id="NPEX01000023">
    <property type="protein sequence ID" value="RAI45158.1"/>
    <property type="molecule type" value="Genomic_DNA"/>
</dbReference>
<feature type="domain" description="SpoVT-AbrB" evidence="1">
    <location>
        <begin position="7"/>
        <end position="53"/>
    </location>
</feature>
<keyword evidence="2" id="KW-0238">DNA-binding</keyword>
<evidence type="ECO:0000313" key="2">
    <source>
        <dbReference type="EMBL" id="RAI45158.1"/>
    </source>
</evidence>
<comment type="caution">
    <text evidence="2">The sequence shown here is derived from an EMBL/GenBank/DDBJ whole genome shotgun (WGS) entry which is preliminary data.</text>
</comment>
<dbReference type="Gene3D" id="2.10.260.10">
    <property type="match status" value="1"/>
</dbReference>
<dbReference type="OrthoDB" id="5459182at2"/>
<evidence type="ECO:0000259" key="1">
    <source>
        <dbReference type="SMART" id="SM00966"/>
    </source>
</evidence>
<dbReference type="SMART" id="SM00966">
    <property type="entry name" value="SpoVT_AbrB"/>
    <property type="match status" value="1"/>
</dbReference>
<dbReference type="RefSeq" id="WP_111418041.1">
    <property type="nucleotide sequence ID" value="NZ_NPEX01000023.1"/>
</dbReference>
<proteinExistence type="predicted"/>
<reference evidence="2 3" key="1">
    <citation type="submission" date="2017-07" db="EMBL/GenBank/DDBJ databases">
        <title>Draft Genome Sequences of Select Purple Nonsulfur Bacteria.</title>
        <authorList>
            <person name="Lasarre B."/>
            <person name="Mckinlay J.B."/>
        </authorList>
    </citation>
    <scope>NUCLEOTIDE SEQUENCE [LARGE SCALE GENOMIC DNA]</scope>
    <source>
        <strain evidence="2 3">DSM 5909</strain>
    </source>
</reference>
<sequence length="75" mass="8346">MTVLKLTAIGSSTGVVLPKEVLERMNVAKGDSLYLVEAADGAYRLTPYDPTIARKIEKADDIVRRYHNTLQRLAK</sequence>
<accession>A0A327LBN4</accession>
<dbReference type="InterPro" id="IPR037914">
    <property type="entry name" value="SpoVT-AbrB_sf"/>
</dbReference>
<name>A0A327LBN4_9BRAD</name>
<dbReference type="Pfam" id="PF04014">
    <property type="entry name" value="MazE_antitoxin"/>
    <property type="match status" value="1"/>
</dbReference>
<dbReference type="AlphaFoldDB" id="A0A327LBN4"/>